<evidence type="ECO:0000256" key="1">
    <source>
        <dbReference type="SAM" id="SignalP"/>
    </source>
</evidence>
<organism evidence="2 3">
    <name type="scientific">Luteimonas rhizosphaericola</name>
    <dbReference type="NCBI Taxonomy" id="3042024"/>
    <lineage>
        <taxon>Bacteria</taxon>
        <taxon>Pseudomonadati</taxon>
        <taxon>Pseudomonadota</taxon>
        <taxon>Gammaproteobacteria</taxon>
        <taxon>Lysobacterales</taxon>
        <taxon>Lysobacteraceae</taxon>
        <taxon>Luteimonas</taxon>
    </lineage>
</organism>
<keyword evidence="1" id="KW-0732">Signal</keyword>
<protein>
    <recommendedName>
        <fullName evidence="4">Lipoprotein</fullName>
    </recommendedName>
</protein>
<evidence type="ECO:0000313" key="2">
    <source>
        <dbReference type="EMBL" id="MDH5828915.1"/>
    </source>
</evidence>
<sequence length="143" mass="15779">MPTKITLFLAATIAASASGCTTFQGATSPPYSVVSGEWGFSEVDECSTNPRTFSFHKSGRILRATHQEVSEAGDGDLRKVFDYDILGSSPQELHVSLHGETRLDGAGNPVTWHLVIFDKDTLRWRQNDWEAGEFTSELVRCKV</sequence>
<evidence type="ECO:0000313" key="3">
    <source>
        <dbReference type="Proteomes" id="UP001156831"/>
    </source>
</evidence>
<feature type="chain" id="PRO_5046508411" description="Lipoprotein" evidence="1">
    <location>
        <begin position="18"/>
        <end position="143"/>
    </location>
</feature>
<feature type="signal peptide" evidence="1">
    <location>
        <begin position="1"/>
        <end position="17"/>
    </location>
</feature>
<gene>
    <name evidence="2" type="ORF">QFW80_00050</name>
</gene>
<comment type="caution">
    <text evidence="2">The sequence shown here is derived from an EMBL/GenBank/DDBJ whole genome shotgun (WGS) entry which is preliminary data.</text>
</comment>
<proteinExistence type="predicted"/>
<name>A0ABT6JEN1_9GAMM</name>
<dbReference type="Proteomes" id="UP001156831">
    <property type="component" value="Unassembled WGS sequence"/>
</dbReference>
<evidence type="ECO:0008006" key="4">
    <source>
        <dbReference type="Google" id="ProtNLM"/>
    </source>
</evidence>
<dbReference type="RefSeq" id="WP_280598802.1">
    <property type="nucleotide sequence ID" value="NZ_JARXRN010000002.1"/>
</dbReference>
<dbReference type="PROSITE" id="PS51257">
    <property type="entry name" value="PROKAR_LIPOPROTEIN"/>
    <property type="match status" value="1"/>
</dbReference>
<keyword evidence="3" id="KW-1185">Reference proteome</keyword>
<dbReference type="EMBL" id="JARXRN010000002">
    <property type="protein sequence ID" value="MDH5828915.1"/>
    <property type="molecule type" value="Genomic_DNA"/>
</dbReference>
<reference evidence="2 3" key="1">
    <citation type="submission" date="2023-04" db="EMBL/GenBank/DDBJ databases">
        <title>Luteimonas sp. M1R5S18.</title>
        <authorList>
            <person name="Sun J.-Q."/>
        </authorList>
    </citation>
    <scope>NUCLEOTIDE SEQUENCE [LARGE SCALE GENOMIC DNA]</scope>
    <source>
        <strain evidence="2 3">M1R5S18</strain>
    </source>
</reference>
<accession>A0ABT6JEN1</accession>